<evidence type="ECO:0000313" key="4">
    <source>
        <dbReference type="EMBL" id="CAB4202847.1"/>
    </source>
</evidence>
<evidence type="ECO:0000313" key="5">
    <source>
        <dbReference type="EMBL" id="CAB4215061.1"/>
    </source>
</evidence>
<dbReference type="EMBL" id="LR797319">
    <property type="protein sequence ID" value="CAB4202847.1"/>
    <property type="molecule type" value="Genomic_DNA"/>
</dbReference>
<dbReference type="EMBL" id="LR796966">
    <property type="protein sequence ID" value="CAB4178594.1"/>
    <property type="molecule type" value="Genomic_DNA"/>
</dbReference>
<proteinExistence type="predicted"/>
<dbReference type="EMBL" id="LR798407">
    <property type="protein sequence ID" value="CAB5230212.1"/>
    <property type="molecule type" value="Genomic_DNA"/>
</dbReference>
<evidence type="ECO:0000313" key="3">
    <source>
        <dbReference type="EMBL" id="CAB4184323.1"/>
    </source>
</evidence>
<dbReference type="EMBL" id="LR797054">
    <property type="protein sequence ID" value="CAB4184323.1"/>
    <property type="molecule type" value="Genomic_DNA"/>
</dbReference>
<protein>
    <submittedName>
        <fullName evidence="2">Uncharacterized protein</fullName>
    </submittedName>
</protein>
<name>A0A6J5QFZ9_9CAUD</name>
<dbReference type="EMBL" id="LR797419">
    <property type="protein sequence ID" value="CAB4215061.1"/>
    <property type="molecule type" value="Genomic_DNA"/>
</dbReference>
<evidence type="ECO:0000313" key="2">
    <source>
        <dbReference type="EMBL" id="CAB4178594.1"/>
    </source>
</evidence>
<organism evidence="2">
    <name type="scientific">uncultured Caudovirales phage</name>
    <dbReference type="NCBI Taxonomy" id="2100421"/>
    <lineage>
        <taxon>Viruses</taxon>
        <taxon>Duplodnaviria</taxon>
        <taxon>Heunggongvirae</taxon>
        <taxon>Uroviricota</taxon>
        <taxon>Caudoviricetes</taxon>
        <taxon>Peduoviridae</taxon>
        <taxon>Maltschvirus</taxon>
        <taxon>Maltschvirus maltsch</taxon>
    </lineage>
</organism>
<sequence length="69" mass="7820">MEFATNRSFTMDEADYASELSEKRLEMLIKQARKPLRQGTPGVCDLCGRHSGRLIDGACAPCRDRFKLK</sequence>
<evidence type="ECO:0000313" key="6">
    <source>
        <dbReference type="EMBL" id="CAB5230212.1"/>
    </source>
</evidence>
<reference evidence="2" key="1">
    <citation type="submission" date="2020-05" db="EMBL/GenBank/DDBJ databases">
        <authorList>
            <person name="Chiriac C."/>
            <person name="Salcher M."/>
            <person name="Ghai R."/>
            <person name="Kavagutti S V."/>
        </authorList>
    </citation>
    <scope>NUCLEOTIDE SEQUENCE</scope>
</reference>
<accession>A0A6J5QFZ9</accession>
<gene>
    <name evidence="2" type="ORF">UFOVP1018_50</name>
    <name evidence="3" type="ORF">UFOVP1105_51</name>
    <name evidence="4" type="ORF">UFOVP1372_41</name>
    <name evidence="5" type="ORF">UFOVP1470_52</name>
    <name evidence="6" type="ORF">UFOVP1557_41</name>
    <name evidence="1" type="ORF">UFOVP939_27</name>
</gene>
<dbReference type="EMBL" id="LR796887">
    <property type="protein sequence ID" value="CAB4172637.1"/>
    <property type="molecule type" value="Genomic_DNA"/>
</dbReference>
<evidence type="ECO:0000313" key="1">
    <source>
        <dbReference type="EMBL" id="CAB4172637.1"/>
    </source>
</evidence>